<evidence type="ECO:0000259" key="15">
    <source>
        <dbReference type="Pfam" id="PF16363"/>
    </source>
</evidence>
<protein>
    <recommendedName>
        <fullName evidence="5">UDP-glucuronate decarboxylase</fullName>
        <ecNumber evidence="5">4.1.1.35</ecNumber>
    </recommendedName>
</protein>
<dbReference type="InterPro" id="IPR036291">
    <property type="entry name" value="NAD(P)-bd_dom_sf"/>
</dbReference>
<gene>
    <name evidence="16" type="primary">rfbB</name>
    <name evidence="17" type="ORF">GA0071312_2554</name>
    <name evidence="16" type="ORF">HLUCCO17_16150</name>
</gene>
<dbReference type="OrthoDB" id="9801785at2"/>
<dbReference type="SUPFAM" id="SSF51735">
    <property type="entry name" value="NAD(P)-binding Rossmann-fold domains"/>
    <property type="match status" value="1"/>
</dbReference>
<keyword evidence="13" id="KW-0325">Glycoprotein</keyword>
<dbReference type="STRING" id="1653334.GA0071312_2554"/>
<evidence type="ECO:0000256" key="3">
    <source>
        <dbReference type="ARBA" id="ARBA00005100"/>
    </source>
</evidence>
<dbReference type="InterPro" id="IPR044516">
    <property type="entry name" value="UXS-like"/>
</dbReference>
<dbReference type="FunFam" id="3.40.50.720:FF:000065">
    <property type="entry name" value="UDP-glucuronic acid decarboxylase 1"/>
    <property type="match status" value="1"/>
</dbReference>
<dbReference type="GO" id="GO:0070403">
    <property type="term" value="F:NAD+ binding"/>
    <property type="evidence" value="ECO:0007669"/>
    <property type="project" value="InterPro"/>
</dbReference>
<dbReference type="GO" id="GO:0005737">
    <property type="term" value="C:cytoplasm"/>
    <property type="evidence" value="ECO:0007669"/>
    <property type="project" value="TreeGrafter"/>
</dbReference>
<evidence type="ECO:0000256" key="11">
    <source>
        <dbReference type="ARBA" id="ARBA00023034"/>
    </source>
</evidence>
<keyword evidence="14" id="KW-0456">Lyase</keyword>
<keyword evidence="8" id="KW-0735">Signal-anchor</keyword>
<dbReference type="GO" id="GO:0042732">
    <property type="term" value="P:D-xylose metabolic process"/>
    <property type="evidence" value="ECO:0007669"/>
    <property type="project" value="InterPro"/>
</dbReference>
<accession>A0A0P8BIN5</accession>
<evidence type="ECO:0000313" key="16">
    <source>
        <dbReference type="EMBL" id="KPQ09142.1"/>
    </source>
</evidence>
<evidence type="ECO:0000256" key="13">
    <source>
        <dbReference type="ARBA" id="ARBA00023180"/>
    </source>
</evidence>
<sequence length="354" mass="38987">MASITENGIDLRAGSKRAARSILVTGGAGFLGSHLCDLLLKQGHEVISLDNYFTGSVTNLGDAFESARFRAIEHDIILPIPEELPRFDEIYNLACPASPVHYQLDPLKTALTSAGGVWNVMARARRDNARIFHASTSEVYGDPTVHPQPESYHGNVNPIGPRACYDEGKRFAETILSDFTRSTGLPVRIARIFNTYGPRMHPEDGRVVSNFIVQALLGRDLTIYGSGRQTRSFCFMDDLIAGFDALMHAPGATAEPVNLGNPHEITVVELAEMVLDMVGGRSRILRLPLPVDDPQRRRPDISRAKNILGWKPRVPLEEGLAATIRYFDRRLAEEQTRPRKRVAAAVAPPFAAAI</sequence>
<keyword evidence="7" id="KW-0210">Decarboxylase</keyword>
<comment type="similarity">
    <text evidence="4">Belongs to the NAD(P)-dependent epimerase/dehydratase family. UDP-glucuronic acid decarboxylase subfamily.</text>
</comment>
<keyword evidence="10" id="KW-0520">NAD</keyword>
<dbReference type="CDD" id="cd05230">
    <property type="entry name" value="UGD_SDR_e"/>
    <property type="match status" value="1"/>
</dbReference>
<evidence type="ECO:0000313" key="18">
    <source>
        <dbReference type="Proteomes" id="UP000050497"/>
    </source>
</evidence>
<evidence type="ECO:0000313" key="17">
    <source>
        <dbReference type="EMBL" id="SCC81602.1"/>
    </source>
</evidence>
<evidence type="ECO:0000256" key="6">
    <source>
        <dbReference type="ARBA" id="ARBA00022692"/>
    </source>
</evidence>
<evidence type="ECO:0000256" key="10">
    <source>
        <dbReference type="ARBA" id="ARBA00023027"/>
    </source>
</evidence>
<dbReference type="GO" id="GO:0048040">
    <property type="term" value="F:UDP-glucuronate decarboxylase activity"/>
    <property type="evidence" value="ECO:0007669"/>
    <property type="project" value="UniProtKB-EC"/>
</dbReference>
<keyword evidence="6" id="KW-0812">Transmembrane</keyword>
<evidence type="ECO:0000256" key="14">
    <source>
        <dbReference type="ARBA" id="ARBA00023239"/>
    </source>
</evidence>
<dbReference type="GO" id="GO:0033320">
    <property type="term" value="P:UDP-D-xylose biosynthetic process"/>
    <property type="evidence" value="ECO:0007669"/>
    <property type="project" value="UniProtKB-UniPathway"/>
</dbReference>
<dbReference type="Proteomes" id="UP000182800">
    <property type="component" value="Unassembled WGS sequence"/>
</dbReference>
<evidence type="ECO:0000256" key="2">
    <source>
        <dbReference type="ARBA" id="ARBA00004447"/>
    </source>
</evidence>
<dbReference type="InterPro" id="IPR016040">
    <property type="entry name" value="NAD(P)-bd_dom"/>
</dbReference>
<dbReference type="EC" id="4.1.1.35" evidence="5"/>
<dbReference type="Pfam" id="PF16363">
    <property type="entry name" value="GDP_Man_Dehyd"/>
    <property type="match status" value="1"/>
</dbReference>
<evidence type="ECO:0000256" key="9">
    <source>
        <dbReference type="ARBA" id="ARBA00022989"/>
    </source>
</evidence>
<evidence type="ECO:0000313" key="19">
    <source>
        <dbReference type="Proteomes" id="UP000182800"/>
    </source>
</evidence>
<evidence type="ECO:0000256" key="5">
    <source>
        <dbReference type="ARBA" id="ARBA00012290"/>
    </source>
</evidence>
<keyword evidence="11" id="KW-0333">Golgi apparatus</keyword>
<organism evidence="16 18">
    <name type="scientific">Saliniramus fredricksonii</name>
    <dbReference type="NCBI Taxonomy" id="1653334"/>
    <lineage>
        <taxon>Bacteria</taxon>
        <taxon>Pseudomonadati</taxon>
        <taxon>Pseudomonadota</taxon>
        <taxon>Alphaproteobacteria</taxon>
        <taxon>Hyphomicrobiales</taxon>
        <taxon>Salinarimonadaceae</taxon>
        <taxon>Saliniramus</taxon>
    </lineage>
</organism>
<dbReference type="PANTHER" id="PTHR43078:SF6">
    <property type="entry name" value="UDP-GLUCURONIC ACID DECARBOXYLASE 1"/>
    <property type="match status" value="1"/>
</dbReference>
<comment type="pathway">
    <text evidence="3">Nucleotide-sugar biosynthesis; UDP-alpha-D-xylose biosynthesis; UDP-alpha-D-xylose from UDP-alpha-D-glucuronate: step 1/1.</text>
</comment>
<feature type="domain" description="NAD(P)-binding" evidence="15">
    <location>
        <begin position="23"/>
        <end position="321"/>
    </location>
</feature>
<keyword evidence="9" id="KW-1133">Transmembrane helix</keyword>
<dbReference type="EMBL" id="FMBM01000002">
    <property type="protein sequence ID" value="SCC81602.1"/>
    <property type="molecule type" value="Genomic_DNA"/>
</dbReference>
<dbReference type="Proteomes" id="UP000050497">
    <property type="component" value="Unassembled WGS sequence"/>
</dbReference>
<dbReference type="AlphaFoldDB" id="A0A0P8BIN5"/>
<reference evidence="16 18" key="1">
    <citation type="submission" date="2015-09" db="EMBL/GenBank/DDBJ databases">
        <title>Identification and resolution of microdiversity through metagenomic sequencing of parallel consortia.</title>
        <authorList>
            <person name="Nelson W.C."/>
            <person name="Romine M.F."/>
            <person name="Lindemann S.R."/>
        </authorList>
    </citation>
    <scope>NUCLEOTIDE SEQUENCE [LARGE SCALE GENOMIC DNA]</scope>
    <source>
        <strain evidence="16">HL-109</strain>
    </source>
</reference>
<comment type="cofactor">
    <cofactor evidence="1">
        <name>NAD(+)</name>
        <dbReference type="ChEBI" id="CHEBI:57540"/>
    </cofactor>
</comment>
<comment type="caution">
    <text evidence="16">The sequence shown here is derived from an EMBL/GenBank/DDBJ whole genome shotgun (WGS) entry which is preliminary data.</text>
</comment>
<reference evidence="17 19" key="2">
    <citation type="submission" date="2016-08" db="EMBL/GenBank/DDBJ databases">
        <authorList>
            <person name="Varghese N."/>
            <person name="Submissions Spin"/>
        </authorList>
    </citation>
    <scope>NUCLEOTIDE SEQUENCE [LARGE SCALE GENOMIC DNA]</scope>
    <source>
        <strain evidence="17 19">HL-109</strain>
    </source>
</reference>
<evidence type="ECO:0000256" key="8">
    <source>
        <dbReference type="ARBA" id="ARBA00022968"/>
    </source>
</evidence>
<evidence type="ECO:0000256" key="7">
    <source>
        <dbReference type="ARBA" id="ARBA00022793"/>
    </source>
</evidence>
<proteinExistence type="inferred from homology"/>
<evidence type="ECO:0000256" key="1">
    <source>
        <dbReference type="ARBA" id="ARBA00001911"/>
    </source>
</evidence>
<comment type="subcellular location">
    <subcellularLocation>
        <location evidence="2">Golgi apparatus</location>
        <location evidence="2">Golgi stack membrane</location>
        <topology evidence="2">Single-pass type II membrane protein</topology>
    </subcellularLocation>
</comment>
<dbReference type="PATRIC" id="fig|1653334.4.peg.1112"/>
<evidence type="ECO:0000256" key="4">
    <source>
        <dbReference type="ARBA" id="ARBA00007505"/>
    </source>
</evidence>
<dbReference type="EMBL" id="LJSX01000034">
    <property type="protein sequence ID" value="KPQ09142.1"/>
    <property type="molecule type" value="Genomic_DNA"/>
</dbReference>
<dbReference type="Gene3D" id="3.40.50.720">
    <property type="entry name" value="NAD(P)-binding Rossmann-like Domain"/>
    <property type="match status" value="1"/>
</dbReference>
<keyword evidence="19" id="KW-1185">Reference proteome</keyword>
<dbReference type="PANTHER" id="PTHR43078">
    <property type="entry name" value="UDP-GLUCURONIC ACID DECARBOXYLASE-RELATED"/>
    <property type="match status" value="1"/>
</dbReference>
<evidence type="ECO:0000256" key="12">
    <source>
        <dbReference type="ARBA" id="ARBA00023136"/>
    </source>
</evidence>
<dbReference type="UniPathway" id="UPA00796">
    <property type="reaction ID" value="UER00771"/>
</dbReference>
<keyword evidence="12" id="KW-0472">Membrane</keyword>
<dbReference type="RefSeq" id="WP_074445269.1">
    <property type="nucleotide sequence ID" value="NZ_FMBM01000002.1"/>
</dbReference>
<name>A0A0P8BIN5_9HYPH</name>